<protein>
    <submittedName>
        <fullName evidence="3">Uncharacterized protein</fullName>
    </submittedName>
</protein>
<feature type="region of interest" description="Disordered" evidence="1">
    <location>
        <begin position="1"/>
        <end position="24"/>
    </location>
</feature>
<organism evidence="3 4">
    <name type="scientific">Exophiala mesophila</name>
    <name type="common">Black yeast-like fungus</name>
    <dbReference type="NCBI Taxonomy" id="212818"/>
    <lineage>
        <taxon>Eukaryota</taxon>
        <taxon>Fungi</taxon>
        <taxon>Dikarya</taxon>
        <taxon>Ascomycota</taxon>
        <taxon>Pezizomycotina</taxon>
        <taxon>Eurotiomycetes</taxon>
        <taxon>Chaetothyriomycetidae</taxon>
        <taxon>Chaetothyriales</taxon>
        <taxon>Herpotrichiellaceae</taxon>
        <taxon>Exophiala</taxon>
    </lineage>
</organism>
<feature type="transmembrane region" description="Helical" evidence="2">
    <location>
        <begin position="287"/>
        <end position="309"/>
    </location>
</feature>
<sequence length="353" mass="37906">MSFPIKHSGSAFEKGTDSSFTPSFPTPKQGLIIAAMANHIIRGAANSKQNCRRHQRPPSYASLMTAREGRDNGAHVSSSTSPSAAHNDRDDGVLASSSTPTPYILPPSYSPREDDLEAGRSSLTPSSIGSEDITPPRRARTPMLNPHTISPPRGIQSTRAIDIPRVRPRRPSPGPFIPLVAQARTRRYPLPSPSSTPSSSSLNDRAPLMAFRDNINRPNNSTTSRHGTRNNPALEANREENQARSTLECCIDSLLCAVSNGCAALASLVALIITRHRNGWGCSHPEISRFLLFLGIGTLGLGLHALASGPAETRVGRFIKIFLNCIIPYLVASACLGVVTGWDSLCPVSYGET</sequence>
<proteinExistence type="predicted"/>
<dbReference type="AlphaFoldDB" id="A0A438N4R2"/>
<keyword evidence="2" id="KW-0472">Membrane</keyword>
<reference evidence="3 4" key="1">
    <citation type="submission" date="2017-03" db="EMBL/GenBank/DDBJ databases">
        <title>Genomes of endolithic fungi from Antarctica.</title>
        <authorList>
            <person name="Coleine C."/>
            <person name="Masonjones S."/>
            <person name="Stajich J.E."/>
        </authorList>
    </citation>
    <scope>NUCLEOTIDE SEQUENCE [LARGE SCALE GENOMIC DNA]</scope>
    <source>
        <strain evidence="3 4">CCFEE 6314</strain>
    </source>
</reference>
<evidence type="ECO:0000256" key="2">
    <source>
        <dbReference type="SAM" id="Phobius"/>
    </source>
</evidence>
<gene>
    <name evidence="3" type="ORF">B0A52_05376</name>
</gene>
<dbReference type="Proteomes" id="UP000288859">
    <property type="component" value="Unassembled WGS sequence"/>
</dbReference>
<feature type="compositionally biased region" description="Polar residues" evidence="1">
    <location>
        <begin position="216"/>
        <end position="231"/>
    </location>
</feature>
<feature type="region of interest" description="Disordered" evidence="1">
    <location>
        <begin position="68"/>
        <end position="238"/>
    </location>
</feature>
<keyword evidence="2" id="KW-0812">Transmembrane</keyword>
<evidence type="ECO:0000256" key="1">
    <source>
        <dbReference type="SAM" id="MobiDB-lite"/>
    </source>
</evidence>
<name>A0A438N4R2_EXOME</name>
<accession>A0A438N4R2</accession>
<comment type="caution">
    <text evidence="3">The sequence shown here is derived from an EMBL/GenBank/DDBJ whole genome shotgun (WGS) entry which is preliminary data.</text>
</comment>
<dbReference type="EMBL" id="NAJM01000021">
    <property type="protein sequence ID" value="RVX70726.1"/>
    <property type="molecule type" value="Genomic_DNA"/>
</dbReference>
<keyword evidence="2" id="KW-1133">Transmembrane helix</keyword>
<feature type="compositionally biased region" description="Polar residues" evidence="1">
    <location>
        <begin position="75"/>
        <end position="84"/>
    </location>
</feature>
<feature type="transmembrane region" description="Helical" evidence="2">
    <location>
        <begin position="254"/>
        <end position="275"/>
    </location>
</feature>
<evidence type="ECO:0000313" key="4">
    <source>
        <dbReference type="Proteomes" id="UP000288859"/>
    </source>
</evidence>
<feature type="compositionally biased region" description="Low complexity" evidence="1">
    <location>
        <begin position="193"/>
        <end position="202"/>
    </location>
</feature>
<feature type="transmembrane region" description="Helical" evidence="2">
    <location>
        <begin position="321"/>
        <end position="342"/>
    </location>
</feature>
<evidence type="ECO:0000313" key="3">
    <source>
        <dbReference type="EMBL" id="RVX70726.1"/>
    </source>
</evidence>